<feature type="compositionally biased region" description="Polar residues" evidence="1">
    <location>
        <begin position="81"/>
        <end position="99"/>
    </location>
</feature>
<evidence type="ECO:0000313" key="3">
    <source>
        <dbReference type="Proteomes" id="UP000324222"/>
    </source>
</evidence>
<feature type="region of interest" description="Disordered" evidence="1">
    <location>
        <begin position="77"/>
        <end position="99"/>
    </location>
</feature>
<keyword evidence="3" id="KW-1185">Reference proteome</keyword>
<organism evidence="2 3">
    <name type="scientific">Portunus trituberculatus</name>
    <name type="common">Swimming crab</name>
    <name type="synonym">Neptunus trituberculatus</name>
    <dbReference type="NCBI Taxonomy" id="210409"/>
    <lineage>
        <taxon>Eukaryota</taxon>
        <taxon>Metazoa</taxon>
        <taxon>Ecdysozoa</taxon>
        <taxon>Arthropoda</taxon>
        <taxon>Crustacea</taxon>
        <taxon>Multicrustacea</taxon>
        <taxon>Malacostraca</taxon>
        <taxon>Eumalacostraca</taxon>
        <taxon>Eucarida</taxon>
        <taxon>Decapoda</taxon>
        <taxon>Pleocyemata</taxon>
        <taxon>Brachyura</taxon>
        <taxon>Eubrachyura</taxon>
        <taxon>Portunoidea</taxon>
        <taxon>Portunidae</taxon>
        <taxon>Portuninae</taxon>
        <taxon>Portunus</taxon>
    </lineage>
</organism>
<accession>A0A5B7D383</accession>
<reference evidence="2 3" key="1">
    <citation type="submission" date="2019-05" db="EMBL/GenBank/DDBJ databases">
        <title>Another draft genome of Portunus trituberculatus and its Hox gene families provides insights of decapod evolution.</title>
        <authorList>
            <person name="Jeong J.-H."/>
            <person name="Song I."/>
            <person name="Kim S."/>
            <person name="Choi T."/>
            <person name="Kim D."/>
            <person name="Ryu S."/>
            <person name="Kim W."/>
        </authorList>
    </citation>
    <scope>NUCLEOTIDE SEQUENCE [LARGE SCALE GENOMIC DNA]</scope>
    <source>
        <tissue evidence="2">Muscle</tissue>
    </source>
</reference>
<name>A0A5B7D383_PORTR</name>
<dbReference type="Proteomes" id="UP000324222">
    <property type="component" value="Unassembled WGS sequence"/>
</dbReference>
<evidence type="ECO:0000313" key="2">
    <source>
        <dbReference type="EMBL" id="MPC15384.1"/>
    </source>
</evidence>
<sequence length="99" mass="11258">MFAFQTTMSNNSKINTWELDLQVLLARDTGRVSPRGAGRWREGCLHARSNTNLSATRITPRQSPTWQDGEELRRKVPYETGMTSNRKMSARWTSAVSKA</sequence>
<comment type="caution">
    <text evidence="2">The sequence shown here is derived from an EMBL/GenBank/DDBJ whole genome shotgun (WGS) entry which is preliminary data.</text>
</comment>
<dbReference type="AlphaFoldDB" id="A0A5B7D383"/>
<dbReference type="EMBL" id="VSRR010000423">
    <property type="protein sequence ID" value="MPC15384.1"/>
    <property type="molecule type" value="Genomic_DNA"/>
</dbReference>
<evidence type="ECO:0000256" key="1">
    <source>
        <dbReference type="SAM" id="MobiDB-lite"/>
    </source>
</evidence>
<protein>
    <submittedName>
        <fullName evidence="2">Uncharacterized protein</fullName>
    </submittedName>
</protein>
<proteinExistence type="predicted"/>
<gene>
    <name evidence="2" type="ORF">E2C01_008174</name>
</gene>